<feature type="domain" description="Fido" evidence="1">
    <location>
        <begin position="115"/>
        <end position="261"/>
    </location>
</feature>
<dbReference type="InterPro" id="IPR036597">
    <property type="entry name" value="Fido-like_dom_sf"/>
</dbReference>
<dbReference type="PANTHER" id="PTHR13504">
    <property type="entry name" value="FIDO DOMAIN-CONTAINING PROTEIN DDB_G0283145"/>
    <property type="match status" value="1"/>
</dbReference>
<dbReference type="InterPro" id="IPR003812">
    <property type="entry name" value="Fido"/>
</dbReference>
<dbReference type="KEGG" id="gtl:EP073_11870"/>
<dbReference type="EMBL" id="CP035108">
    <property type="protein sequence ID" value="QAR34074.1"/>
    <property type="molecule type" value="Genomic_DNA"/>
</dbReference>
<accession>A0A3R5X498</accession>
<dbReference type="Gene3D" id="1.10.3290.10">
    <property type="entry name" value="Fido-like domain"/>
    <property type="match status" value="1"/>
</dbReference>
<gene>
    <name evidence="2" type="ORF">EP073_11870</name>
</gene>
<protein>
    <recommendedName>
        <fullName evidence="1">Fido domain-containing protein</fullName>
    </recommendedName>
</protein>
<keyword evidence="3" id="KW-1185">Reference proteome</keyword>
<dbReference type="OrthoDB" id="9796566at2"/>
<dbReference type="InterPro" id="IPR040198">
    <property type="entry name" value="Fido_containing"/>
</dbReference>
<evidence type="ECO:0000313" key="3">
    <source>
        <dbReference type="Proteomes" id="UP000287502"/>
    </source>
</evidence>
<reference evidence="2 3" key="1">
    <citation type="submission" date="2019-01" db="EMBL/GenBank/DDBJ databases">
        <title>Geovibrio thiophilus DSM 11263, complete genome.</title>
        <authorList>
            <person name="Spring S."/>
            <person name="Bunk B."/>
            <person name="Sproer C."/>
        </authorList>
    </citation>
    <scope>NUCLEOTIDE SEQUENCE [LARGE SCALE GENOMIC DNA]</scope>
    <source>
        <strain evidence="2 3">DSM 11263</strain>
    </source>
</reference>
<organism evidence="2 3">
    <name type="scientific">Geovibrio thiophilus</name>
    <dbReference type="NCBI Taxonomy" id="139438"/>
    <lineage>
        <taxon>Bacteria</taxon>
        <taxon>Pseudomonadati</taxon>
        <taxon>Deferribacterota</taxon>
        <taxon>Deferribacteres</taxon>
        <taxon>Deferribacterales</taxon>
        <taxon>Geovibrionaceae</taxon>
        <taxon>Geovibrio</taxon>
    </lineage>
</organism>
<evidence type="ECO:0000313" key="2">
    <source>
        <dbReference type="EMBL" id="QAR34074.1"/>
    </source>
</evidence>
<proteinExistence type="predicted"/>
<dbReference type="SUPFAM" id="SSF140931">
    <property type="entry name" value="Fic-like"/>
    <property type="match status" value="1"/>
</dbReference>
<dbReference type="Proteomes" id="UP000287502">
    <property type="component" value="Chromosome"/>
</dbReference>
<dbReference type="RefSeq" id="WP_128467379.1">
    <property type="nucleotide sequence ID" value="NZ_CP035108.1"/>
</dbReference>
<dbReference type="PROSITE" id="PS51459">
    <property type="entry name" value="FIDO"/>
    <property type="match status" value="1"/>
</dbReference>
<sequence>MNKEVSTFHAGRFLFNAGGGANRSKLAEAEGTLFLAGRLPVFPDTAGGIFLNLEKRALYAASELAGNALSLSETESIVNSDESLFGEDSRAVRLFNFGRAYAALSAQEKCENFLIDENFITSLNSVLEKKLSNEPANYRNHPVSAFEKQFSKPYSPPETKLDINLLMKSFYEWINSPEIISCGIVTRASLAHLCLIRIYPFAGSSEALARLTESFVYKAAGIGYVPYLLSTVYKESTDYFPILERYTETGDPSEFIDFVCGIIVDSLGEIQKKSLDIVAEEMFGSYIRRLLETKEISERLSGLINILKKRGSFRQSELQLMKEFTALYGGVSRTTVRRDIVRLSELGLIKDKGNEEYTLNRDILFGR</sequence>
<dbReference type="AlphaFoldDB" id="A0A3R5X498"/>
<dbReference type="PANTHER" id="PTHR13504:SF38">
    <property type="entry name" value="FIDO DOMAIN-CONTAINING PROTEIN"/>
    <property type="match status" value="1"/>
</dbReference>
<name>A0A3R5X498_9BACT</name>
<evidence type="ECO:0000259" key="1">
    <source>
        <dbReference type="PROSITE" id="PS51459"/>
    </source>
</evidence>